<accession>A0A5P2DGY2</accession>
<evidence type="ECO:0000313" key="10">
    <source>
        <dbReference type="Proteomes" id="UP000324101"/>
    </source>
</evidence>
<evidence type="ECO:0000256" key="1">
    <source>
        <dbReference type="ARBA" id="ARBA00010641"/>
    </source>
</evidence>
<dbReference type="Pfam" id="PF04542">
    <property type="entry name" value="Sigma70_r2"/>
    <property type="match status" value="1"/>
</dbReference>
<evidence type="ECO:0000256" key="3">
    <source>
        <dbReference type="ARBA" id="ARBA00023082"/>
    </source>
</evidence>
<comment type="similarity">
    <text evidence="1">Belongs to the sigma-70 factor family. ECF subfamily.</text>
</comment>
<dbReference type="OrthoDB" id="5243766at2"/>
<keyword evidence="5" id="KW-0804">Transcription</keyword>
<dbReference type="SUPFAM" id="SSF88659">
    <property type="entry name" value="Sigma3 and sigma4 domains of RNA polymerase sigma factors"/>
    <property type="match status" value="1"/>
</dbReference>
<evidence type="ECO:0000256" key="6">
    <source>
        <dbReference type="SAM" id="MobiDB-lite"/>
    </source>
</evidence>
<keyword evidence="3" id="KW-0731">Sigma factor</keyword>
<dbReference type="Gene3D" id="1.10.10.10">
    <property type="entry name" value="Winged helix-like DNA-binding domain superfamily/Winged helix DNA-binding domain"/>
    <property type="match status" value="1"/>
</dbReference>
<dbReference type="InterPro" id="IPR014284">
    <property type="entry name" value="RNA_pol_sigma-70_dom"/>
</dbReference>
<dbReference type="Gene3D" id="1.10.1740.10">
    <property type="match status" value="1"/>
</dbReference>
<organism evidence="9 10">
    <name type="scientific">Streptomyces venezuelae</name>
    <dbReference type="NCBI Taxonomy" id="54571"/>
    <lineage>
        <taxon>Bacteria</taxon>
        <taxon>Bacillati</taxon>
        <taxon>Actinomycetota</taxon>
        <taxon>Actinomycetes</taxon>
        <taxon>Kitasatosporales</taxon>
        <taxon>Streptomycetaceae</taxon>
        <taxon>Streptomyces</taxon>
    </lineage>
</organism>
<dbReference type="Proteomes" id="UP000324101">
    <property type="component" value="Chromosome"/>
</dbReference>
<feature type="region of interest" description="Disordered" evidence="6">
    <location>
        <begin position="192"/>
        <end position="255"/>
    </location>
</feature>
<gene>
    <name evidence="9" type="ORF">DEJ51_03870</name>
</gene>
<dbReference type="InterPro" id="IPR013325">
    <property type="entry name" value="RNA_pol_sigma_r2"/>
</dbReference>
<proteinExistence type="inferred from homology"/>
<dbReference type="GO" id="GO:0016987">
    <property type="term" value="F:sigma factor activity"/>
    <property type="evidence" value="ECO:0007669"/>
    <property type="project" value="UniProtKB-KW"/>
</dbReference>
<reference evidence="9 10" key="1">
    <citation type="submission" date="2018-05" db="EMBL/GenBank/DDBJ databases">
        <title>Streptomyces venezuelae.</title>
        <authorList>
            <person name="Kim W."/>
            <person name="Lee N."/>
            <person name="Cho B.-K."/>
        </authorList>
    </citation>
    <scope>NUCLEOTIDE SEQUENCE [LARGE SCALE GENOMIC DNA]</scope>
    <source>
        <strain evidence="9 10">ATCC 21018</strain>
    </source>
</reference>
<dbReference type="Pfam" id="PF04545">
    <property type="entry name" value="Sigma70_r4"/>
    <property type="match status" value="1"/>
</dbReference>
<dbReference type="SUPFAM" id="SSF88946">
    <property type="entry name" value="Sigma2 domain of RNA polymerase sigma factors"/>
    <property type="match status" value="1"/>
</dbReference>
<dbReference type="GO" id="GO:0006352">
    <property type="term" value="P:DNA-templated transcription initiation"/>
    <property type="evidence" value="ECO:0007669"/>
    <property type="project" value="InterPro"/>
</dbReference>
<dbReference type="InterPro" id="IPR036388">
    <property type="entry name" value="WH-like_DNA-bd_sf"/>
</dbReference>
<dbReference type="CDD" id="cd06171">
    <property type="entry name" value="Sigma70_r4"/>
    <property type="match status" value="1"/>
</dbReference>
<dbReference type="GO" id="GO:0003677">
    <property type="term" value="F:DNA binding"/>
    <property type="evidence" value="ECO:0007669"/>
    <property type="project" value="UniProtKB-KW"/>
</dbReference>
<sequence length="255" mass="27035">MSAQSVTVRPSPVTTARERLPDQEVADGFVRGDERCLGAAYRRWGGLVLALATRTLGDPREAEDVSQQVFLAAWQGRANYRPDRGPFPGWLVGITRRKIADALTARTRRLDLVAAAGAALPPAGEPPTGPETVLDRLLVTGELAKLPRAQREVLAMAFYADLTQAQIAERTGLPLGTVKSHARRGMHRMRHCLGGETRGGGGGAGGGGAGGRSGPAGRHPAHPSEQDPIHRPSGTEVPVKRPAPAVRGRRARGVE</sequence>
<evidence type="ECO:0000313" key="9">
    <source>
        <dbReference type="EMBL" id="QES53487.1"/>
    </source>
</evidence>
<evidence type="ECO:0000259" key="8">
    <source>
        <dbReference type="Pfam" id="PF04545"/>
    </source>
</evidence>
<evidence type="ECO:0000259" key="7">
    <source>
        <dbReference type="Pfam" id="PF04542"/>
    </source>
</evidence>
<evidence type="ECO:0000256" key="5">
    <source>
        <dbReference type="ARBA" id="ARBA00023163"/>
    </source>
</evidence>
<feature type="compositionally biased region" description="Gly residues" evidence="6">
    <location>
        <begin position="196"/>
        <end position="214"/>
    </location>
</feature>
<dbReference type="InterPro" id="IPR007630">
    <property type="entry name" value="RNA_pol_sigma70_r4"/>
</dbReference>
<dbReference type="InterPro" id="IPR039425">
    <property type="entry name" value="RNA_pol_sigma-70-like"/>
</dbReference>
<keyword evidence="2" id="KW-0805">Transcription regulation</keyword>
<evidence type="ECO:0000256" key="4">
    <source>
        <dbReference type="ARBA" id="ARBA00023125"/>
    </source>
</evidence>
<feature type="domain" description="RNA polymerase sigma-70 region 2" evidence="7">
    <location>
        <begin position="41"/>
        <end position="108"/>
    </location>
</feature>
<dbReference type="EMBL" id="CP029189">
    <property type="protein sequence ID" value="QES53487.1"/>
    <property type="molecule type" value="Genomic_DNA"/>
</dbReference>
<dbReference type="AlphaFoldDB" id="A0A5P2DGY2"/>
<dbReference type="PANTHER" id="PTHR43133">
    <property type="entry name" value="RNA POLYMERASE ECF-TYPE SIGMA FACTO"/>
    <property type="match status" value="1"/>
</dbReference>
<evidence type="ECO:0000256" key="2">
    <source>
        <dbReference type="ARBA" id="ARBA00023015"/>
    </source>
</evidence>
<protein>
    <submittedName>
        <fullName evidence="9">RNA polymerase subunit sigma-24</fullName>
    </submittedName>
</protein>
<keyword evidence="4" id="KW-0238">DNA-binding</keyword>
<dbReference type="InterPro" id="IPR007627">
    <property type="entry name" value="RNA_pol_sigma70_r2"/>
</dbReference>
<feature type="domain" description="RNA polymerase sigma-70 region 4" evidence="8">
    <location>
        <begin position="143"/>
        <end position="191"/>
    </location>
</feature>
<dbReference type="NCBIfam" id="TIGR02937">
    <property type="entry name" value="sigma70-ECF"/>
    <property type="match status" value="1"/>
</dbReference>
<name>A0A5P2DGY2_STRVZ</name>
<dbReference type="InterPro" id="IPR013324">
    <property type="entry name" value="RNA_pol_sigma_r3/r4-like"/>
</dbReference>
<dbReference type="PANTHER" id="PTHR43133:SF62">
    <property type="entry name" value="RNA POLYMERASE SIGMA FACTOR SIGZ"/>
    <property type="match status" value="1"/>
</dbReference>